<evidence type="ECO:0000313" key="4">
    <source>
        <dbReference type="EMBL" id="MQT01505.1"/>
    </source>
</evidence>
<proteinExistence type="predicted"/>
<accession>A0A646KGX7</accession>
<evidence type="ECO:0000256" key="2">
    <source>
        <dbReference type="ARBA" id="ARBA00022729"/>
    </source>
</evidence>
<dbReference type="GO" id="GO:0008239">
    <property type="term" value="F:dipeptidyl-peptidase activity"/>
    <property type="evidence" value="ECO:0007669"/>
    <property type="project" value="TreeGrafter"/>
</dbReference>
<evidence type="ECO:0000256" key="1">
    <source>
        <dbReference type="ARBA" id="ARBA00022670"/>
    </source>
</evidence>
<dbReference type="GO" id="GO:0004177">
    <property type="term" value="F:aminopeptidase activity"/>
    <property type="evidence" value="ECO:0007669"/>
    <property type="project" value="UniProtKB-KW"/>
</dbReference>
<dbReference type="Pfam" id="PF05576">
    <property type="entry name" value="Peptidase_S37"/>
    <property type="match status" value="1"/>
</dbReference>
<evidence type="ECO:0000313" key="5">
    <source>
        <dbReference type="Proteomes" id="UP000419138"/>
    </source>
</evidence>
<keyword evidence="3" id="KW-0378">Hydrolase</keyword>
<dbReference type="PANTHER" id="PTHR11010:SF38">
    <property type="entry name" value="LYSOSOMAL PRO-X CARBOXYPEPTIDASE"/>
    <property type="match status" value="1"/>
</dbReference>
<organism evidence="4 5">
    <name type="scientific">Streptomyces jumonjinensis</name>
    <dbReference type="NCBI Taxonomy" id="1945"/>
    <lineage>
        <taxon>Bacteria</taxon>
        <taxon>Bacillati</taxon>
        <taxon>Actinomycetota</taxon>
        <taxon>Actinomycetes</taxon>
        <taxon>Kitasatosporales</taxon>
        <taxon>Streptomycetaceae</taxon>
        <taxon>Streptomyces</taxon>
    </lineage>
</organism>
<reference evidence="4 5" key="1">
    <citation type="submission" date="2019-05" db="EMBL/GenBank/DDBJ databases">
        <title>Comparative genomics and metabolomics analyses of clavulanic acid producing Streptomyces species provides insight into specialized metabolism and evolution of beta-lactam biosynthetic gene clusters.</title>
        <authorList>
            <person name="Moore M.A."/>
            <person name="Cruz-Morales P."/>
            <person name="Barona Gomez F."/>
            <person name="Kapil T."/>
        </authorList>
    </citation>
    <scope>NUCLEOTIDE SEQUENCE [LARGE SCALE GENOMIC DNA]</scope>
    <source>
        <strain evidence="4 5">NRRL 5741</strain>
    </source>
</reference>
<dbReference type="OrthoDB" id="3979391at2"/>
<keyword evidence="5" id="KW-1185">Reference proteome</keyword>
<dbReference type="Gene3D" id="3.40.50.1820">
    <property type="entry name" value="alpha/beta hydrolase"/>
    <property type="match status" value="1"/>
</dbReference>
<keyword evidence="4" id="KW-0031">Aminopeptidase</keyword>
<dbReference type="PANTHER" id="PTHR11010">
    <property type="entry name" value="PROTEASE S28 PRO-X CARBOXYPEPTIDASE-RELATED"/>
    <property type="match status" value="1"/>
</dbReference>
<dbReference type="InterPro" id="IPR008761">
    <property type="entry name" value="Peptidase_S37"/>
</dbReference>
<name>A0A646KGX7_STRJU</name>
<dbReference type="Proteomes" id="UP000419138">
    <property type="component" value="Unassembled WGS sequence"/>
</dbReference>
<dbReference type="AlphaFoldDB" id="A0A646KGX7"/>
<gene>
    <name evidence="4" type="ORF">FF041_15210</name>
</gene>
<keyword evidence="1" id="KW-0645">Protease</keyword>
<sequence length="433" mass="48059">MPAAAWAVTAASDRSGQRRGDIREALSDLPGLRVIEERPGAEPGYRFFILGLRQPVDHADPSAGTFEQRLTLLHTSADRPTVLFTTGYEVPLSPRRTEPAVLLDGNQIGVEHRFFGTSRPATVDWSHQTIRQAADDHHRVVKLFRKLYRGAWISTGGSKGGMASVYHRRFHPDDVDGTVAYSAPNNVDDREDSAFLRFLDTVGTASCRDALKAAQRQALLRRDEMVARYEAWATSTGSTFRIVGSADKALETAVLRAPVMFWQNRSASDCAAVPAPDATTEELYRWLDATAVLSVYADPVAEHFIPYFYQLGTQMGYFDVPTAHLTGLLRYPGAVEPRNFVPRDIPMRFDRRAMPDIDRWVRLHGSRLLFVNGAQDPVVAEPFRLGPGTRDSRIAWAPDANHRVRIADLPSQGRAEATAALFRWAGVPVPARG</sequence>
<dbReference type="EMBL" id="VCLA01000127">
    <property type="protein sequence ID" value="MQT01505.1"/>
    <property type="molecule type" value="Genomic_DNA"/>
</dbReference>
<dbReference type="SUPFAM" id="SSF53474">
    <property type="entry name" value="alpha/beta-Hydrolases"/>
    <property type="match status" value="1"/>
</dbReference>
<evidence type="ECO:0000256" key="3">
    <source>
        <dbReference type="ARBA" id="ARBA00022801"/>
    </source>
</evidence>
<dbReference type="InterPro" id="IPR029058">
    <property type="entry name" value="AB_hydrolase_fold"/>
</dbReference>
<comment type="caution">
    <text evidence="4">The sequence shown here is derived from an EMBL/GenBank/DDBJ whole genome shotgun (WGS) entry which is preliminary data.</text>
</comment>
<dbReference type="GO" id="GO:0006508">
    <property type="term" value="P:proteolysis"/>
    <property type="evidence" value="ECO:0007669"/>
    <property type="project" value="UniProtKB-KW"/>
</dbReference>
<protein>
    <submittedName>
        <fullName evidence="4">Aminopeptidase</fullName>
    </submittedName>
</protein>
<keyword evidence="2" id="KW-0732">Signal</keyword>